<dbReference type="OMA" id="QFFRTCG"/>
<comment type="similarity">
    <text evidence="5 6">Belongs to the TRAFAC class myosin-kinesin ATPase superfamily. Kinesin family.</text>
</comment>
<evidence type="ECO:0000313" key="10">
    <source>
        <dbReference type="Proteomes" id="UP000008672"/>
    </source>
</evidence>
<feature type="domain" description="Kinesin motor" evidence="8">
    <location>
        <begin position="1"/>
        <end position="349"/>
    </location>
</feature>
<evidence type="ECO:0000259" key="8">
    <source>
        <dbReference type="PROSITE" id="PS50067"/>
    </source>
</evidence>
<dbReference type="EMBL" id="AFYH01225272">
    <property type="status" value="NOT_ANNOTATED_CDS"/>
    <property type="molecule type" value="Genomic_DNA"/>
</dbReference>
<dbReference type="InterPro" id="IPR036961">
    <property type="entry name" value="Kinesin_motor_dom_sf"/>
</dbReference>
<dbReference type="GO" id="GO:0005874">
    <property type="term" value="C:microtubule"/>
    <property type="evidence" value="ECO:0007669"/>
    <property type="project" value="UniProtKB-KW"/>
</dbReference>
<dbReference type="SUPFAM" id="SSF52540">
    <property type="entry name" value="P-loop containing nucleoside triphosphate hydrolases"/>
    <property type="match status" value="1"/>
</dbReference>
<dbReference type="InterPro" id="IPR027417">
    <property type="entry name" value="P-loop_NTPase"/>
</dbReference>
<dbReference type="Proteomes" id="UP000008672">
    <property type="component" value="Unassembled WGS sequence"/>
</dbReference>
<dbReference type="Gene3D" id="3.40.850.10">
    <property type="entry name" value="Kinesin motor domain"/>
    <property type="match status" value="1"/>
</dbReference>
<keyword evidence="6" id="KW-0493">Microtubule</keyword>
<evidence type="ECO:0000256" key="6">
    <source>
        <dbReference type="RuleBase" id="RU000394"/>
    </source>
</evidence>
<dbReference type="SMART" id="SM00129">
    <property type="entry name" value="KISc"/>
    <property type="match status" value="1"/>
</dbReference>
<reference evidence="9" key="2">
    <citation type="submission" date="2025-08" db="UniProtKB">
        <authorList>
            <consortium name="Ensembl"/>
        </authorList>
    </citation>
    <scope>IDENTIFICATION</scope>
</reference>
<accession>H3A8I2</accession>
<keyword evidence="4" id="KW-0206">Cytoskeleton</keyword>
<dbReference type="GO" id="GO:0007052">
    <property type="term" value="P:mitotic spindle organization"/>
    <property type="evidence" value="ECO:0007669"/>
    <property type="project" value="TreeGrafter"/>
</dbReference>
<protein>
    <recommendedName>
        <fullName evidence="6">Kinesin-like protein</fullName>
    </recommendedName>
</protein>
<dbReference type="PROSITE" id="PS00411">
    <property type="entry name" value="KINESIN_MOTOR_1"/>
    <property type="match status" value="1"/>
</dbReference>
<dbReference type="EMBL" id="AFYH01225269">
    <property type="status" value="NOT_ANNOTATED_CDS"/>
    <property type="molecule type" value="Genomic_DNA"/>
</dbReference>
<dbReference type="InterPro" id="IPR019821">
    <property type="entry name" value="Kinesin_motor_CS"/>
</dbReference>
<name>H3A8I2_LATCH</name>
<evidence type="ECO:0000256" key="5">
    <source>
        <dbReference type="PROSITE-ProRule" id="PRU00283"/>
    </source>
</evidence>
<dbReference type="GO" id="GO:0051231">
    <property type="term" value="P:spindle elongation"/>
    <property type="evidence" value="ECO:0007669"/>
    <property type="project" value="TreeGrafter"/>
</dbReference>
<feature type="binding site" evidence="5">
    <location>
        <begin position="95"/>
        <end position="102"/>
    </location>
    <ligand>
        <name>ATP</name>
        <dbReference type="ChEBI" id="CHEBI:30616"/>
    </ligand>
</feature>
<dbReference type="PRINTS" id="PR00380">
    <property type="entry name" value="KINESINHEAVY"/>
</dbReference>
<dbReference type="FunFam" id="3.40.850.10:FF:000080">
    <property type="entry name" value="Kinesin-like protein"/>
    <property type="match status" value="1"/>
</dbReference>
<dbReference type="PANTHER" id="PTHR47969:SF33">
    <property type="entry name" value="KINESIN-LIKE PROTEIN"/>
    <property type="match status" value="1"/>
</dbReference>
<dbReference type="HOGENOM" id="CLU_001485_2_1_1"/>
<dbReference type="GO" id="GO:0003777">
    <property type="term" value="F:microtubule motor activity"/>
    <property type="evidence" value="ECO:0007669"/>
    <property type="project" value="InterPro"/>
</dbReference>
<dbReference type="InterPro" id="IPR027640">
    <property type="entry name" value="Kinesin-like_fam"/>
</dbReference>
<organism evidence="9 10">
    <name type="scientific">Latimeria chalumnae</name>
    <name type="common">Coelacanth</name>
    <dbReference type="NCBI Taxonomy" id="7897"/>
    <lineage>
        <taxon>Eukaryota</taxon>
        <taxon>Metazoa</taxon>
        <taxon>Chordata</taxon>
        <taxon>Craniata</taxon>
        <taxon>Vertebrata</taxon>
        <taxon>Euteleostomi</taxon>
        <taxon>Coelacanthiformes</taxon>
        <taxon>Coelacanthidae</taxon>
        <taxon>Latimeria</taxon>
    </lineage>
</organism>
<evidence type="ECO:0000256" key="1">
    <source>
        <dbReference type="ARBA" id="ARBA00004245"/>
    </source>
</evidence>
<keyword evidence="3 5" id="KW-0067">ATP-binding</keyword>
<dbReference type="Ensembl" id="ENSLACT00000006005.1">
    <property type="protein sequence ID" value="ENSLACP00000005953.1"/>
    <property type="gene ID" value="ENSLACG00000005284.1"/>
</dbReference>
<dbReference type="GO" id="GO:0007018">
    <property type="term" value="P:microtubule-based movement"/>
    <property type="evidence" value="ECO:0007669"/>
    <property type="project" value="InterPro"/>
</dbReference>
<sequence>RVRPLNSTETSRRDYAVVNCPGKDSIIRLDAPPIEFNEISPLQSTVNNGSQGKVFNFDMVFDPNSSQHEVFEYCGIKRLIDLSQEGFSCTIFAFGQTGSGKTYTITGPITPFEKSLKNQPFQGLLQRTFVYLLNSIQARNTDTVLSASYLEIYNEQVKDLLNPRLSDSLPVRWSKTRGFYVENLFTVQFETLESIMNVLAEGTRNRQSSSHTLNEYSSRSHTLLTIYIKTETTHPNNLSRCLTKHGKLCFVDLAGSERVKETGSTGELMTEANNINRSLLTLGNCISALVDPKKKDGYIPYRDSKLTKLLADCLGGSGITLMFACVSPSSTSLQETMNTLRYASRAKRIKNRPVAKMDQKEKLIIGLEEEIKALQMENLFLRQQLQLPSAGKKNQAVKRSKAEGLTKSKLLSKGESVEAEETLSRLQPFPEQSLYGMLQEFMIENENLRCENNRLLKRQESSREEQQLLSEENGRLVQKL</sequence>
<evidence type="ECO:0000256" key="2">
    <source>
        <dbReference type="ARBA" id="ARBA00022741"/>
    </source>
</evidence>
<dbReference type="InterPro" id="IPR001752">
    <property type="entry name" value="Kinesin_motor_dom"/>
</dbReference>
<dbReference type="PROSITE" id="PS50067">
    <property type="entry name" value="KINESIN_MOTOR_2"/>
    <property type="match status" value="1"/>
</dbReference>
<dbReference type="FunCoup" id="H3A8I2">
    <property type="interactions" value="24"/>
</dbReference>
<dbReference type="GO" id="GO:0005875">
    <property type="term" value="C:microtubule associated complex"/>
    <property type="evidence" value="ECO:0007669"/>
    <property type="project" value="TreeGrafter"/>
</dbReference>
<dbReference type="InParanoid" id="H3A8I2"/>
<keyword evidence="2 5" id="KW-0547">Nucleotide-binding</keyword>
<evidence type="ECO:0000313" key="9">
    <source>
        <dbReference type="Ensembl" id="ENSLACP00000005953.1"/>
    </source>
</evidence>
<evidence type="ECO:0000256" key="4">
    <source>
        <dbReference type="ARBA" id="ARBA00023212"/>
    </source>
</evidence>
<evidence type="ECO:0000256" key="3">
    <source>
        <dbReference type="ARBA" id="ARBA00022840"/>
    </source>
</evidence>
<keyword evidence="10" id="KW-1185">Reference proteome</keyword>
<dbReference type="PANTHER" id="PTHR47969">
    <property type="entry name" value="CHROMOSOME-ASSOCIATED KINESIN KIF4A-RELATED"/>
    <property type="match status" value="1"/>
</dbReference>
<reference evidence="9" key="3">
    <citation type="submission" date="2025-09" db="UniProtKB">
        <authorList>
            <consortium name="Ensembl"/>
        </authorList>
    </citation>
    <scope>IDENTIFICATION</scope>
</reference>
<feature type="coiled-coil region" evidence="7">
    <location>
        <begin position="438"/>
        <end position="465"/>
    </location>
</feature>
<dbReference type="EMBL" id="AFYH01225273">
    <property type="status" value="NOT_ANNOTATED_CDS"/>
    <property type="molecule type" value="Genomic_DNA"/>
</dbReference>
<feature type="coiled-coil region" evidence="7">
    <location>
        <begin position="357"/>
        <end position="384"/>
    </location>
</feature>
<evidence type="ECO:0000256" key="7">
    <source>
        <dbReference type="SAM" id="Coils"/>
    </source>
</evidence>
<dbReference type="EMBL" id="AFYH01225271">
    <property type="status" value="NOT_ANNOTATED_CDS"/>
    <property type="molecule type" value="Genomic_DNA"/>
</dbReference>
<comment type="subcellular location">
    <subcellularLocation>
        <location evidence="1">Cytoplasm</location>
        <location evidence="1">Cytoskeleton</location>
    </subcellularLocation>
</comment>
<dbReference type="GeneTree" id="ENSGT00940000161216"/>
<dbReference type="eggNOG" id="KOG4280">
    <property type="taxonomic scope" value="Eukaryota"/>
</dbReference>
<reference evidence="10" key="1">
    <citation type="submission" date="2011-08" db="EMBL/GenBank/DDBJ databases">
        <title>The draft genome of Latimeria chalumnae.</title>
        <authorList>
            <person name="Di Palma F."/>
            <person name="Alfoldi J."/>
            <person name="Johnson J."/>
            <person name="Berlin A."/>
            <person name="Gnerre S."/>
            <person name="Jaffe D."/>
            <person name="MacCallum I."/>
            <person name="Young S."/>
            <person name="Walker B.J."/>
            <person name="Lander E."/>
            <person name="Lindblad-Toh K."/>
        </authorList>
    </citation>
    <scope>NUCLEOTIDE SEQUENCE [LARGE SCALE GENOMIC DNA]</scope>
    <source>
        <strain evidence="10">Wild caught</strain>
    </source>
</reference>
<dbReference type="STRING" id="7897.ENSLACP00000005953"/>
<dbReference type="CDD" id="cd00106">
    <property type="entry name" value="KISc"/>
    <property type="match status" value="1"/>
</dbReference>
<keyword evidence="4" id="KW-0963">Cytoplasm</keyword>
<proteinExistence type="inferred from homology"/>
<keyword evidence="5 6" id="KW-0505">Motor protein</keyword>
<dbReference type="EMBL" id="AFYH01225270">
    <property type="status" value="NOT_ANNOTATED_CDS"/>
    <property type="molecule type" value="Genomic_DNA"/>
</dbReference>
<dbReference type="GO" id="GO:0008017">
    <property type="term" value="F:microtubule binding"/>
    <property type="evidence" value="ECO:0007669"/>
    <property type="project" value="InterPro"/>
</dbReference>
<dbReference type="GO" id="GO:0005524">
    <property type="term" value="F:ATP binding"/>
    <property type="evidence" value="ECO:0007669"/>
    <property type="project" value="UniProtKB-UniRule"/>
</dbReference>
<dbReference type="AlphaFoldDB" id="H3A8I2"/>
<dbReference type="Pfam" id="PF00225">
    <property type="entry name" value="Kinesin"/>
    <property type="match status" value="1"/>
</dbReference>
<keyword evidence="7" id="KW-0175">Coiled coil</keyword>